<name>A0A7C9HAG5_9RHOB</name>
<dbReference type="EMBL" id="VENJ01000006">
    <property type="protein sequence ID" value="MTJ04266.1"/>
    <property type="molecule type" value="Genomic_DNA"/>
</dbReference>
<keyword evidence="3" id="KW-0804">Transcription</keyword>
<dbReference type="Proteomes" id="UP000483078">
    <property type="component" value="Unassembled WGS sequence"/>
</dbReference>
<dbReference type="SUPFAM" id="SSF46785">
    <property type="entry name" value="Winged helix' DNA-binding domain"/>
    <property type="match status" value="1"/>
</dbReference>
<protein>
    <submittedName>
        <fullName evidence="5">MarR family transcriptional regulator</fullName>
    </submittedName>
</protein>
<sequence>MSNRTARIDEIAELMVHIGRSARGEDAGAELTAAQWTGLRFFARANSASRTPSAFASFQATTRGTASQTIKSLEAKGLLARRRSEHDRRSVVFAITQAGREMLCNDPLRHLMAALERLPPEACETLSLSLSQVAADLATLRGCRAFGTCEGCSHYAADGGSKGGYCACVAADLAPDDIGRLCANFDQRHDTLPVPPLKTKRS</sequence>
<keyword evidence="1" id="KW-0805">Transcription regulation</keyword>
<dbReference type="PROSITE" id="PS01117">
    <property type="entry name" value="HTH_MARR_1"/>
    <property type="match status" value="1"/>
</dbReference>
<reference evidence="5 6" key="1">
    <citation type="submission" date="2019-06" db="EMBL/GenBank/DDBJ databases">
        <title>Enrichment of Autotrophic Halophilic Microorganisms from Red Sea Brine Pool Using Microbial Electrosynthesis System.</title>
        <authorList>
            <person name="Alqahtani M.F."/>
            <person name="Bajracharya S."/>
            <person name="Katuri K.P."/>
            <person name="Ali M."/>
            <person name="Saikaly P.E."/>
        </authorList>
    </citation>
    <scope>NUCLEOTIDE SEQUENCE [LARGE SCALE GENOMIC DNA]</scope>
    <source>
        <strain evidence="5">MES6</strain>
    </source>
</reference>
<gene>
    <name evidence="5" type="ORF">FH759_06175</name>
</gene>
<dbReference type="InterPro" id="IPR036388">
    <property type="entry name" value="WH-like_DNA-bd_sf"/>
</dbReference>
<comment type="caution">
    <text evidence="5">The sequence shown here is derived from an EMBL/GenBank/DDBJ whole genome shotgun (WGS) entry which is preliminary data.</text>
</comment>
<keyword evidence="2" id="KW-0238">DNA-binding</keyword>
<proteinExistence type="predicted"/>
<dbReference type="GO" id="GO:0003677">
    <property type="term" value="F:DNA binding"/>
    <property type="evidence" value="ECO:0007669"/>
    <property type="project" value="UniProtKB-KW"/>
</dbReference>
<dbReference type="AlphaFoldDB" id="A0A7C9HAG5"/>
<dbReference type="InterPro" id="IPR036390">
    <property type="entry name" value="WH_DNA-bd_sf"/>
</dbReference>
<evidence type="ECO:0000256" key="1">
    <source>
        <dbReference type="ARBA" id="ARBA00023015"/>
    </source>
</evidence>
<dbReference type="PROSITE" id="PS50995">
    <property type="entry name" value="HTH_MARR_2"/>
    <property type="match status" value="1"/>
</dbReference>
<dbReference type="InterPro" id="IPR023187">
    <property type="entry name" value="Tscrpt_reg_MarR-type_CS"/>
</dbReference>
<dbReference type="PANTHER" id="PTHR33164:SF89">
    <property type="entry name" value="MARR FAMILY REGULATORY PROTEIN"/>
    <property type="match status" value="1"/>
</dbReference>
<dbReference type="InterPro" id="IPR039422">
    <property type="entry name" value="MarR/SlyA-like"/>
</dbReference>
<evidence type="ECO:0000259" key="4">
    <source>
        <dbReference type="PROSITE" id="PS50995"/>
    </source>
</evidence>
<dbReference type="Pfam" id="PF12802">
    <property type="entry name" value="MarR_2"/>
    <property type="match status" value="1"/>
</dbReference>
<dbReference type="GO" id="GO:0003700">
    <property type="term" value="F:DNA-binding transcription factor activity"/>
    <property type="evidence" value="ECO:0007669"/>
    <property type="project" value="InterPro"/>
</dbReference>
<evidence type="ECO:0000256" key="2">
    <source>
        <dbReference type="ARBA" id="ARBA00023125"/>
    </source>
</evidence>
<organism evidence="5 6">
    <name type="scientific">Sediminimonas qiaohouensis</name>
    <dbReference type="NCBI Taxonomy" id="552061"/>
    <lineage>
        <taxon>Bacteria</taxon>
        <taxon>Pseudomonadati</taxon>
        <taxon>Pseudomonadota</taxon>
        <taxon>Alphaproteobacteria</taxon>
        <taxon>Rhodobacterales</taxon>
        <taxon>Roseobacteraceae</taxon>
        <taxon>Sediminimonas</taxon>
    </lineage>
</organism>
<dbReference type="SMART" id="SM00347">
    <property type="entry name" value="HTH_MARR"/>
    <property type="match status" value="1"/>
</dbReference>
<dbReference type="Gene3D" id="1.10.10.10">
    <property type="entry name" value="Winged helix-like DNA-binding domain superfamily/Winged helix DNA-binding domain"/>
    <property type="match status" value="1"/>
</dbReference>
<dbReference type="PANTHER" id="PTHR33164">
    <property type="entry name" value="TRANSCRIPTIONAL REGULATOR, MARR FAMILY"/>
    <property type="match status" value="1"/>
</dbReference>
<accession>A0A7C9HAG5</accession>
<dbReference type="RefSeq" id="WP_273248862.1">
    <property type="nucleotide sequence ID" value="NZ_VENJ01000006.1"/>
</dbReference>
<evidence type="ECO:0000313" key="5">
    <source>
        <dbReference type="EMBL" id="MTJ04266.1"/>
    </source>
</evidence>
<dbReference type="InterPro" id="IPR000835">
    <property type="entry name" value="HTH_MarR-typ"/>
</dbReference>
<evidence type="ECO:0000313" key="6">
    <source>
        <dbReference type="Proteomes" id="UP000483078"/>
    </source>
</evidence>
<feature type="domain" description="HTH marR-type" evidence="4">
    <location>
        <begin position="1"/>
        <end position="135"/>
    </location>
</feature>
<evidence type="ECO:0000256" key="3">
    <source>
        <dbReference type="ARBA" id="ARBA00023163"/>
    </source>
</evidence>
<dbReference type="GO" id="GO:0006950">
    <property type="term" value="P:response to stress"/>
    <property type="evidence" value="ECO:0007669"/>
    <property type="project" value="TreeGrafter"/>
</dbReference>